<accession>A0A926NQW2</accession>
<evidence type="ECO:0000256" key="1">
    <source>
        <dbReference type="SAM" id="Phobius"/>
    </source>
</evidence>
<protein>
    <submittedName>
        <fullName evidence="2">Uncharacterized protein</fullName>
    </submittedName>
</protein>
<feature type="transmembrane region" description="Helical" evidence="1">
    <location>
        <begin position="54"/>
        <end position="71"/>
    </location>
</feature>
<dbReference type="Proteomes" id="UP000619078">
    <property type="component" value="Unassembled WGS sequence"/>
</dbReference>
<sequence>MIIAINDIGIKLYSGGIHDSEGLVWINMLLFVGLVPCFAILATCIKTLKFTDRILPLLFFIALITAHLFAFEKIGLGRSYIPQT</sequence>
<keyword evidence="3" id="KW-1185">Reference proteome</keyword>
<proteinExistence type="predicted"/>
<name>A0A926NQW2_9SPHI</name>
<keyword evidence="1" id="KW-0812">Transmembrane</keyword>
<evidence type="ECO:0000313" key="2">
    <source>
        <dbReference type="EMBL" id="MBD1393708.1"/>
    </source>
</evidence>
<dbReference type="RefSeq" id="WP_191163446.1">
    <property type="nucleotide sequence ID" value="NZ_JACWMX010000004.1"/>
</dbReference>
<organism evidence="2 3">
    <name type="scientific">Mucilaginibacter glaciei</name>
    <dbReference type="NCBI Taxonomy" id="2772109"/>
    <lineage>
        <taxon>Bacteria</taxon>
        <taxon>Pseudomonadati</taxon>
        <taxon>Bacteroidota</taxon>
        <taxon>Sphingobacteriia</taxon>
        <taxon>Sphingobacteriales</taxon>
        <taxon>Sphingobacteriaceae</taxon>
        <taxon>Mucilaginibacter</taxon>
    </lineage>
</organism>
<dbReference type="AlphaFoldDB" id="A0A926NQW2"/>
<reference evidence="2" key="1">
    <citation type="submission" date="2020-09" db="EMBL/GenBank/DDBJ databases">
        <title>Novel species of Mucilaginibacter isolated from a glacier on the Tibetan Plateau.</title>
        <authorList>
            <person name="Liu Q."/>
            <person name="Xin Y.-H."/>
        </authorList>
    </citation>
    <scope>NUCLEOTIDE SEQUENCE</scope>
    <source>
        <strain evidence="2">ZB1P21</strain>
    </source>
</reference>
<keyword evidence="1" id="KW-1133">Transmembrane helix</keyword>
<dbReference type="EMBL" id="JACWMX010000004">
    <property type="protein sequence ID" value="MBD1393708.1"/>
    <property type="molecule type" value="Genomic_DNA"/>
</dbReference>
<evidence type="ECO:0000313" key="3">
    <source>
        <dbReference type="Proteomes" id="UP000619078"/>
    </source>
</evidence>
<feature type="transmembrane region" description="Helical" evidence="1">
    <location>
        <begin position="22"/>
        <end position="42"/>
    </location>
</feature>
<keyword evidence="1" id="KW-0472">Membrane</keyword>
<gene>
    <name evidence="2" type="ORF">IDJ76_11430</name>
</gene>
<comment type="caution">
    <text evidence="2">The sequence shown here is derived from an EMBL/GenBank/DDBJ whole genome shotgun (WGS) entry which is preliminary data.</text>
</comment>